<dbReference type="GeneID" id="81465696"/>
<reference evidence="2" key="1">
    <citation type="submission" date="2022-12" db="EMBL/GenBank/DDBJ databases">
        <authorList>
            <person name="Petersen C."/>
        </authorList>
    </citation>
    <scope>NUCLEOTIDE SEQUENCE</scope>
    <source>
        <strain evidence="2">IBT 3081</strain>
    </source>
</reference>
<evidence type="ECO:0000313" key="2">
    <source>
        <dbReference type="EMBL" id="KAJ5365898.1"/>
    </source>
</evidence>
<gene>
    <name evidence="2" type="ORF">N7517_008784</name>
</gene>
<feature type="compositionally biased region" description="Low complexity" evidence="1">
    <location>
        <begin position="43"/>
        <end position="57"/>
    </location>
</feature>
<dbReference type="EMBL" id="JAPZBT010000003">
    <property type="protein sequence ID" value="KAJ5365898.1"/>
    <property type="molecule type" value="Genomic_DNA"/>
</dbReference>
<feature type="compositionally biased region" description="Polar residues" evidence="1">
    <location>
        <begin position="23"/>
        <end position="42"/>
    </location>
</feature>
<organism evidence="2 3">
    <name type="scientific">Penicillium concentricum</name>
    <dbReference type="NCBI Taxonomy" id="293559"/>
    <lineage>
        <taxon>Eukaryota</taxon>
        <taxon>Fungi</taxon>
        <taxon>Dikarya</taxon>
        <taxon>Ascomycota</taxon>
        <taxon>Pezizomycotina</taxon>
        <taxon>Eurotiomycetes</taxon>
        <taxon>Eurotiomycetidae</taxon>
        <taxon>Eurotiales</taxon>
        <taxon>Aspergillaceae</taxon>
        <taxon>Penicillium</taxon>
    </lineage>
</organism>
<dbReference type="RefSeq" id="XP_056577364.1">
    <property type="nucleotide sequence ID" value="XM_056726513.1"/>
</dbReference>
<comment type="caution">
    <text evidence="2">The sequence shown here is derived from an EMBL/GenBank/DDBJ whole genome shotgun (WGS) entry which is preliminary data.</text>
</comment>
<evidence type="ECO:0000313" key="3">
    <source>
        <dbReference type="Proteomes" id="UP001147752"/>
    </source>
</evidence>
<evidence type="ECO:0000256" key="1">
    <source>
        <dbReference type="SAM" id="MobiDB-lite"/>
    </source>
</evidence>
<protein>
    <submittedName>
        <fullName evidence="2">Uncharacterized protein</fullName>
    </submittedName>
</protein>
<sequence>MLKEPPTLDDRIGDAGRPKRSPLKSSSARTTPERQSVTFANITNTQSSSSVRSNQPSVTYKSSIYPAELEIRGVSESEHPSREFDAIVKILIDKIQG</sequence>
<accession>A0A9W9RT15</accession>
<keyword evidence="3" id="KW-1185">Reference proteome</keyword>
<name>A0A9W9RT15_9EURO</name>
<proteinExistence type="predicted"/>
<feature type="region of interest" description="Disordered" evidence="1">
    <location>
        <begin position="1"/>
        <end position="57"/>
    </location>
</feature>
<dbReference type="AlphaFoldDB" id="A0A9W9RT15"/>
<feature type="compositionally biased region" description="Basic and acidic residues" evidence="1">
    <location>
        <begin position="1"/>
        <end position="17"/>
    </location>
</feature>
<reference evidence="2" key="2">
    <citation type="journal article" date="2023" name="IMA Fungus">
        <title>Comparative genomic study of the Penicillium genus elucidates a diverse pangenome and 15 lateral gene transfer events.</title>
        <authorList>
            <person name="Petersen C."/>
            <person name="Sorensen T."/>
            <person name="Nielsen M.R."/>
            <person name="Sondergaard T.E."/>
            <person name="Sorensen J.L."/>
            <person name="Fitzpatrick D.A."/>
            <person name="Frisvad J.C."/>
            <person name="Nielsen K.L."/>
        </authorList>
    </citation>
    <scope>NUCLEOTIDE SEQUENCE</scope>
    <source>
        <strain evidence="2">IBT 3081</strain>
    </source>
</reference>
<dbReference type="Proteomes" id="UP001147752">
    <property type="component" value="Unassembled WGS sequence"/>
</dbReference>